<proteinExistence type="predicted"/>
<evidence type="ECO:0000256" key="2">
    <source>
        <dbReference type="ARBA" id="ARBA00022801"/>
    </source>
</evidence>
<dbReference type="Gene3D" id="3.10.450.30">
    <property type="entry name" value="Microbial ribonucleases"/>
    <property type="match status" value="1"/>
</dbReference>
<evidence type="ECO:0000313" key="5">
    <source>
        <dbReference type="Proteomes" id="UP000005038"/>
    </source>
</evidence>
<dbReference type="GO" id="GO:0003723">
    <property type="term" value="F:RNA binding"/>
    <property type="evidence" value="ECO:0007669"/>
    <property type="project" value="InterPro"/>
</dbReference>
<protein>
    <submittedName>
        <fullName evidence="4">Ribonuclease</fullName>
    </submittedName>
</protein>
<dbReference type="SUPFAM" id="SSF53933">
    <property type="entry name" value="Microbial ribonucleases"/>
    <property type="match status" value="1"/>
</dbReference>
<dbReference type="Proteomes" id="UP000005038">
    <property type="component" value="Unassembled WGS sequence"/>
</dbReference>
<keyword evidence="5" id="KW-1185">Reference proteome</keyword>
<dbReference type="Pfam" id="PF00545">
    <property type="entry name" value="Ribonuclease"/>
    <property type="match status" value="1"/>
</dbReference>
<accession>H5THW8</accession>
<sequence>MTKTLARIDAGTWPPADAPGTKGGTNFGNYEGRLPTKAASGKRITYTEWDVNRREPGRSRDAERIVTGSDGSAWYTADHYNTFVRIRGPNP</sequence>
<dbReference type="InterPro" id="IPR016191">
    <property type="entry name" value="Ribonuclease/ribotoxin"/>
</dbReference>
<name>H5THW8_GORO1</name>
<organism evidence="4 5">
    <name type="scientific">Gordonia otitidis (strain DSM 44809 / CCUG 52243 / JCM 12355 / NBRC 100426 / IFM 10032)</name>
    <dbReference type="NCBI Taxonomy" id="1108044"/>
    <lineage>
        <taxon>Bacteria</taxon>
        <taxon>Bacillati</taxon>
        <taxon>Actinomycetota</taxon>
        <taxon>Actinomycetes</taxon>
        <taxon>Mycobacteriales</taxon>
        <taxon>Gordoniaceae</taxon>
        <taxon>Gordonia</taxon>
    </lineage>
</organism>
<dbReference type="STRING" id="1108044.GOOTI_039_00020"/>
<evidence type="ECO:0000256" key="1">
    <source>
        <dbReference type="ARBA" id="ARBA00022722"/>
    </source>
</evidence>
<keyword evidence="1" id="KW-0540">Nuclease</keyword>
<evidence type="ECO:0000256" key="3">
    <source>
        <dbReference type="SAM" id="MobiDB-lite"/>
    </source>
</evidence>
<dbReference type="EMBL" id="BAFB01000039">
    <property type="protein sequence ID" value="GAB33076.1"/>
    <property type="molecule type" value="Genomic_DNA"/>
</dbReference>
<comment type="caution">
    <text evidence="4">The sequence shown here is derived from an EMBL/GenBank/DDBJ whole genome shotgun (WGS) entry which is preliminary data.</text>
</comment>
<dbReference type="AlphaFoldDB" id="H5THW8"/>
<reference evidence="4" key="1">
    <citation type="submission" date="2012-02" db="EMBL/GenBank/DDBJ databases">
        <title>Whole genome shotgun sequence of Gordonia otitidis NBRC 100426.</title>
        <authorList>
            <person name="Yoshida I."/>
            <person name="Hosoyama A."/>
            <person name="Tsuchikane K."/>
            <person name="Katsumata H."/>
            <person name="Yamazaki S."/>
            <person name="Fujita N."/>
        </authorList>
    </citation>
    <scope>NUCLEOTIDE SEQUENCE [LARGE SCALE GENOMIC DNA]</scope>
    <source>
        <strain evidence="4">NBRC 100426</strain>
    </source>
</reference>
<evidence type="ECO:0000313" key="4">
    <source>
        <dbReference type="EMBL" id="GAB33076.1"/>
    </source>
</evidence>
<dbReference type="InterPro" id="IPR000026">
    <property type="entry name" value="N1-like"/>
</dbReference>
<gene>
    <name evidence="4" type="ORF">GOOTI_039_00020</name>
</gene>
<keyword evidence="2" id="KW-0378">Hydrolase</keyword>
<feature type="region of interest" description="Disordered" evidence="3">
    <location>
        <begin position="1"/>
        <end position="34"/>
    </location>
</feature>
<dbReference type="GO" id="GO:0004521">
    <property type="term" value="F:RNA endonuclease activity"/>
    <property type="evidence" value="ECO:0007669"/>
    <property type="project" value="InterPro"/>
</dbReference>
<dbReference type="GO" id="GO:0016787">
    <property type="term" value="F:hydrolase activity"/>
    <property type="evidence" value="ECO:0007669"/>
    <property type="project" value="UniProtKB-KW"/>
</dbReference>